<feature type="domain" description="Xylanolytic transcriptional activator regulatory" evidence="4">
    <location>
        <begin position="608"/>
        <end position="764"/>
    </location>
</feature>
<feature type="coiled-coil region" evidence="2">
    <location>
        <begin position="498"/>
        <end position="525"/>
    </location>
</feature>
<evidence type="ECO:0000313" key="7">
    <source>
        <dbReference type="Proteomes" id="UP000076837"/>
    </source>
</evidence>
<name>A0A162VN51_DIDRA</name>
<proteinExistence type="predicted"/>
<dbReference type="AlphaFoldDB" id="A0A162VN51"/>
<feature type="region of interest" description="Disordered" evidence="3">
    <location>
        <begin position="1"/>
        <end position="263"/>
    </location>
</feature>
<evidence type="ECO:0000313" key="6">
    <source>
        <dbReference type="EMBL" id="KZM18544.1"/>
    </source>
</evidence>
<protein>
    <submittedName>
        <fullName evidence="6">Sequence-specific DNA binding RNA polymerase II transcription factor</fullName>
    </submittedName>
</protein>
<feature type="compositionally biased region" description="Basic and acidic residues" evidence="3">
    <location>
        <begin position="15"/>
        <end position="31"/>
    </location>
</feature>
<evidence type="ECO:0000256" key="1">
    <source>
        <dbReference type="ARBA" id="ARBA00023242"/>
    </source>
</evidence>
<dbReference type="InterPro" id="IPR007219">
    <property type="entry name" value="XnlR_reg_dom"/>
</dbReference>
<evidence type="ECO:0000259" key="5">
    <source>
        <dbReference type="Pfam" id="PF12572"/>
    </source>
</evidence>
<feature type="compositionally biased region" description="Basic and acidic residues" evidence="3">
    <location>
        <begin position="226"/>
        <end position="263"/>
    </location>
</feature>
<keyword evidence="2" id="KW-0175">Coiled coil</keyword>
<dbReference type="GO" id="GO:0006351">
    <property type="term" value="P:DNA-templated transcription"/>
    <property type="evidence" value="ECO:0007669"/>
    <property type="project" value="InterPro"/>
</dbReference>
<reference evidence="6 7" key="1">
    <citation type="journal article" date="2016" name="Sci. Rep.">
        <title>Draft genome sequencing and secretome analysis of fungal phytopathogen Ascochyta rabiei provides insight into the necrotrophic effector repertoire.</title>
        <authorList>
            <person name="Verma S."/>
            <person name="Gazara R.K."/>
            <person name="Nizam S."/>
            <person name="Parween S."/>
            <person name="Chattopadhyay D."/>
            <person name="Verma P.K."/>
        </authorList>
    </citation>
    <scope>NUCLEOTIDE SEQUENCE [LARGE SCALE GENOMIC DNA]</scope>
    <source>
        <strain evidence="6 7">ArDII</strain>
    </source>
</reference>
<dbReference type="Pfam" id="PF04082">
    <property type="entry name" value="Fungal_trans"/>
    <property type="match status" value="1"/>
</dbReference>
<dbReference type="EMBL" id="JYNV01000326">
    <property type="protein sequence ID" value="KZM18544.1"/>
    <property type="molecule type" value="Genomic_DNA"/>
</dbReference>
<dbReference type="Pfam" id="PF12572">
    <property type="entry name" value="DUF3752"/>
    <property type="match status" value="1"/>
</dbReference>
<gene>
    <name evidence="6" type="ORF">ST47_g10269</name>
</gene>
<dbReference type="PANTHER" id="PTHR46370">
    <property type="entry name" value="GPALPP MOTIFS-CONTAINING PROTEIN 1"/>
    <property type="match status" value="1"/>
</dbReference>
<dbReference type="InterPro" id="IPR046331">
    <property type="entry name" value="GPAM1-like"/>
</dbReference>
<evidence type="ECO:0000259" key="4">
    <source>
        <dbReference type="Pfam" id="PF04082"/>
    </source>
</evidence>
<feature type="compositionally biased region" description="Low complexity" evidence="3">
    <location>
        <begin position="43"/>
        <end position="66"/>
    </location>
</feature>
<organism evidence="6 7">
    <name type="scientific">Didymella rabiei</name>
    <name type="common">Chickpea ascochyta blight fungus</name>
    <name type="synonym">Mycosphaerella rabiei</name>
    <dbReference type="NCBI Taxonomy" id="5454"/>
    <lineage>
        <taxon>Eukaryota</taxon>
        <taxon>Fungi</taxon>
        <taxon>Dikarya</taxon>
        <taxon>Ascomycota</taxon>
        <taxon>Pezizomycotina</taxon>
        <taxon>Dothideomycetes</taxon>
        <taxon>Pleosporomycetidae</taxon>
        <taxon>Pleosporales</taxon>
        <taxon>Pleosporineae</taxon>
        <taxon>Didymellaceae</taxon>
        <taxon>Ascochyta</taxon>
    </lineage>
</organism>
<keyword evidence="7" id="KW-1185">Reference proteome</keyword>
<feature type="compositionally biased region" description="Low complexity" evidence="3">
    <location>
        <begin position="208"/>
        <end position="221"/>
    </location>
</feature>
<dbReference type="CDD" id="cd12148">
    <property type="entry name" value="fungal_TF_MHR"/>
    <property type="match status" value="1"/>
</dbReference>
<feature type="compositionally biased region" description="Basic and acidic residues" evidence="3">
    <location>
        <begin position="133"/>
        <end position="149"/>
    </location>
</feature>
<feature type="region of interest" description="Disordered" evidence="3">
    <location>
        <begin position="307"/>
        <end position="327"/>
    </location>
</feature>
<comment type="caution">
    <text evidence="6">The sequence shown here is derived from an EMBL/GenBank/DDBJ whole genome shotgun (WGS) entry which is preliminary data.</text>
</comment>
<keyword evidence="1" id="KW-0539">Nucleus</keyword>
<dbReference type="Proteomes" id="UP000076837">
    <property type="component" value="Unassembled WGS sequence"/>
</dbReference>
<evidence type="ECO:0000256" key="3">
    <source>
        <dbReference type="SAM" id="MobiDB-lite"/>
    </source>
</evidence>
<dbReference type="InterPro" id="IPR022226">
    <property type="entry name" value="DUF3752"/>
</dbReference>
<dbReference type="PANTHER" id="PTHR46370:SF1">
    <property type="entry name" value="GPALPP MOTIFS-CONTAINING PROTEIN 1"/>
    <property type="match status" value="1"/>
</dbReference>
<feature type="domain" description="DUF3752" evidence="5">
    <location>
        <begin position="153"/>
        <end position="299"/>
    </location>
</feature>
<accession>A0A162VN51</accession>
<feature type="compositionally biased region" description="Basic and acidic residues" evidence="3">
    <location>
        <begin position="316"/>
        <end position="325"/>
    </location>
</feature>
<sequence>MPSIGPSMPPQPSKRSRDSGDDRSPSPDTSDKRRRVAGPAPPARTAGPALPPSAASRSSSPDSDAGPAPPSKPARVMGPTAPPAALDQRPPNPLSDDSDSSDDDFGPAPPPAGATYNTDAYAEDRPAPSAFDTDPHFAEAPKKAQRDDWMTMPPTQDDLAARLDPTKQRARKFNSGKGTGAGGGMSSAWTETPQQKLKRLQDEAMGITTSSATTSTGAASGSGSGRSKEDERRARKMREKIDAARGKSLVEQHQSKAKVEEDDPSRRVFDYEKDMAVQGNLNHKQKRDMLSKSKGFGDRPAQCGPVYPSIWTGRIPETRKPEDGLGRTGGIVALDTMKRHKKSKAVRKVRSEAHLLAVAQPTSRKPGWQRSYDQTWHILRDGLLQLVSSLCVRKAQVGQAHDLNVTSLRKLATANPRPIEVIHILCAYLFLQRKTALKEVVQAPHYICLGSRAGDEPADSPQSAAAASCDRLSAIATPLANKSAQDRGMRALPCQENKAALQRRLVEVETERDSLRDLLKLIQTQPDDEAAEIFRRLRVDRDPLGTLQAIEQAKILLPNPDPMSQFQGYPQIETLDAASARLSPLKLRARPWTTVVGDGIVSALISKFFIWDGAYMLPFIDRTCFVRDMKTGNVRSQFCSPFLVSAICTLQHYSDDVRKINTVTGQNLQESFFLEAQQYFQLENDRASLTTAQGLLIMFMASAFLSRDGAAPIYRSLGYDMIDRLMIEEKIASTTDEQEKKAYSTAVWGIYCLENIIANLHNKRPERRVPNIPRLFHRRNATLGDVLENVDILGQPYTISSYRPAFTPGVLNAACDLAIVQNSIINYNLDVQELIIDDDLSTRREHFPKASLHLDCLLLQLTVYSIHRDVIALFLLRPLDPDVCLMGETTSQILRVAHCQRIISLVETHFRDQLAGDYTIFFLAGLFHVCLTLIPSLASSVSSDLFTRAAMLLHRTVVDLPGMRQILRGVQAVVWGMNKSLPQGAKASFEGLKAPADSVEVNREWGFPQLEYLQSEPGAAVKDLRGIQGSLGRLIAMWEEA</sequence>
<feature type="compositionally biased region" description="Acidic residues" evidence="3">
    <location>
        <begin position="96"/>
        <end position="105"/>
    </location>
</feature>
<dbReference type="GO" id="GO:0008270">
    <property type="term" value="F:zinc ion binding"/>
    <property type="evidence" value="ECO:0007669"/>
    <property type="project" value="InterPro"/>
</dbReference>
<evidence type="ECO:0000256" key="2">
    <source>
        <dbReference type="SAM" id="Coils"/>
    </source>
</evidence>
<dbReference type="GO" id="GO:0003677">
    <property type="term" value="F:DNA binding"/>
    <property type="evidence" value="ECO:0007669"/>
    <property type="project" value="InterPro"/>
</dbReference>